<keyword evidence="2" id="KW-0540">Nuclease</keyword>
<accession>A0A1B9QVW8</accession>
<reference evidence="3" key="1">
    <citation type="submission" date="2016-06" db="EMBL/GenBank/DDBJ databases">
        <authorList>
            <person name="Hehemann J.-H."/>
            <person name="Arevalo P."/>
            <person name="Datta M.S."/>
            <person name="Polz M.F."/>
        </authorList>
    </citation>
    <scope>NUCLEOTIDE SEQUENCE [LARGE SCALE GENOMIC DNA]</scope>
    <source>
        <strain evidence="3">9CSC122</strain>
    </source>
</reference>
<keyword evidence="1" id="KW-0732">Signal</keyword>
<organism evidence="2 3">
    <name type="scientific">Vibrio genomosp. F10</name>
    <dbReference type="NCBI Taxonomy" id="723171"/>
    <lineage>
        <taxon>Bacteria</taxon>
        <taxon>Pseudomonadati</taxon>
        <taxon>Pseudomonadota</taxon>
        <taxon>Gammaproteobacteria</taxon>
        <taxon>Vibrionales</taxon>
        <taxon>Vibrionaceae</taxon>
        <taxon>Vibrio</taxon>
    </lineage>
</organism>
<evidence type="ECO:0000256" key="1">
    <source>
        <dbReference type="SAM" id="SignalP"/>
    </source>
</evidence>
<sequence>MKSQILLALIIASSSVTASERSTVSFSLDNDGIFGVDQDYTNGIFLSYTSGAINTPWILTPLSLSVWGASPLDKVEFTLGHKMWTPSDIEAMEPLANDRPYAGYFHGELNFISLHPQQAQRFNLTLGATGENSLAGQAQKLVHSITGSDDPNGWDYQVDEGLVGSVGYLSHFNWGRSRSFGNTELEVSNVSEGNIGSFRSDLSTGMMFRWGTDLGGNMGAANISTENPFRPGMIGASNTAWFVFTGIEGRYRFNDITIEGERPNISNPENYPSTLENWQSTAVLGAVWYNQYVGVSLTVTAKTPDYKEAPSSIYGTGGLALFAFF</sequence>
<feature type="signal peptide" evidence="1">
    <location>
        <begin position="1"/>
        <end position="18"/>
    </location>
</feature>
<dbReference type="EMBL" id="MAJZ01000801">
    <property type="protein sequence ID" value="OCH73389.1"/>
    <property type="molecule type" value="Genomic_DNA"/>
</dbReference>
<dbReference type="Pfam" id="PF09982">
    <property type="entry name" value="LpxR"/>
    <property type="match status" value="1"/>
</dbReference>
<keyword evidence="3" id="KW-1185">Reference proteome</keyword>
<evidence type="ECO:0000313" key="3">
    <source>
        <dbReference type="Proteomes" id="UP000093173"/>
    </source>
</evidence>
<dbReference type="Gene3D" id="2.40.128.140">
    <property type="entry name" value="Outer membrane protein"/>
    <property type="match status" value="1"/>
</dbReference>
<comment type="caution">
    <text evidence="2">The sequence shown here is derived from an EMBL/GenBank/DDBJ whole genome shotgun (WGS) entry which is preliminary data.</text>
</comment>
<dbReference type="GO" id="GO:0004527">
    <property type="term" value="F:exonuclease activity"/>
    <property type="evidence" value="ECO:0007669"/>
    <property type="project" value="UniProtKB-KW"/>
</dbReference>
<dbReference type="InterPro" id="IPR037107">
    <property type="entry name" value="Put_OMP_sf"/>
</dbReference>
<dbReference type="AlphaFoldDB" id="A0A1B9QVW8"/>
<dbReference type="RefSeq" id="WP_017037317.1">
    <property type="nucleotide sequence ID" value="NZ_JBNGCH010000801.1"/>
</dbReference>
<keyword evidence="2" id="KW-0269">Exonuclease</keyword>
<dbReference type="Proteomes" id="UP000093173">
    <property type="component" value="Unassembled WGS sequence"/>
</dbReference>
<dbReference type="InterPro" id="IPR018707">
    <property type="entry name" value="LpxR"/>
</dbReference>
<name>A0A1B9QVW8_9VIBR</name>
<gene>
    <name evidence="2" type="ORF">A6E14_14560</name>
</gene>
<protein>
    <submittedName>
        <fullName evidence="2">Exonuclease</fullName>
    </submittedName>
</protein>
<feature type="chain" id="PRO_5008634626" evidence="1">
    <location>
        <begin position="19"/>
        <end position="325"/>
    </location>
</feature>
<evidence type="ECO:0000313" key="2">
    <source>
        <dbReference type="EMBL" id="OCH73389.1"/>
    </source>
</evidence>
<proteinExistence type="predicted"/>
<keyword evidence="2" id="KW-0378">Hydrolase</keyword>